<dbReference type="GO" id="GO:1990281">
    <property type="term" value="C:efflux pump complex"/>
    <property type="evidence" value="ECO:0007669"/>
    <property type="project" value="TreeGrafter"/>
</dbReference>
<dbReference type="PATRIC" id="fig|1003181.4.peg.5664"/>
<evidence type="ECO:0000256" key="1">
    <source>
        <dbReference type="ARBA" id="ARBA00009477"/>
    </source>
</evidence>
<gene>
    <name evidence="2" type="ORF">THIOM_004302</name>
</gene>
<sequence>MQAKSQIDQIDSKIRDARGIAPFKGVIIKKMVEVGDTVQPGQPLLQFADTGRLQIEVDVPARLVRGLKVGKRVAAKLDVLDNRVIVTVAQIFPIADPQRHTVKVKFDLSIDKESEDGRYVGPGQYAQVDVPDVKAGKQELLLIPKAAVIQRGSLPGVCVLKDDNKYELRLVRLGSAINPALITELDPSIGDYVSVLSGLKEGDHVVVSQNSRKTPC</sequence>
<reference evidence="2 3" key="1">
    <citation type="submission" date="2016-05" db="EMBL/GenBank/DDBJ databases">
        <title>Single-cell genome of chain-forming Candidatus Thiomargarita nelsonii and comparison to other large sulfur-oxidizing bacteria.</title>
        <authorList>
            <person name="Winkel M."/>
            <person name="Salman V."/>
            <person name="Woyke T."/>
            <person name="Schulz-Vogt H."/>
            <person name="Richter M."/>
            <person name="Flood B."/>
            <person name="Bailey J."/>
            <person name="Amann R."/>
            <person name="Mussmann M."/>
        </authorList>
    </citation>
    <scope>NUCLEOTIDE SEQUENCE [LARGE SCALE GENOMIC DNA]</scope>
    <source>
        <strain evidence="2 3">THI036</strain>
    </source>
</reference>
<dbReference type="AlphaFoldDB" id="A0A176RWC3"/>
<organism evidence="2 3">
    <name type="scientific">Candidatus Thiomargarita nelsonii</name>
    <dbReference type="NCBI Taxonomy" id="1003181"/>
    <lineage>
        <taxon>Bacteria</taxon>
        <taxon>Pseudomonadati</taxon>
        <taxon>Pseudomonadota</taxon>
        <taxon>Gammaproteobacteria</taxon>
        <taxon>Thiotrichales</taxon>
        <taxon>Thiotrichaceae</taxon>
        <taxon>Thiomargarita</taxon>
    </lineage>
</organism>
<protein>
    <submittedName>
        <fullName evidence="2">Efflux transporter, RND family, MFP subunit</fullName>
    </submittedName>
</protein>
<dbReference type="Gene3D" id="2.40.420.20">
    <property type="match status" value="1"/>
</dbReference>
<dbReference type="NCBIfam" id="TIGR01730">
    <property type="entry name" value="RND_mfp"/>
    <property type="match status" value="1"/>
</dbReference>
<comment type="similarity">
    <text evidence="1">Belongs to the membrane fusion protein (MFP) (TC 8.A.1) family.</text>
</comment>
<dbReference type="PANTHER" id="PTHR30469:SF15">
    <property type="entry name" value="HLYD FAMILY OF SECRETION PROTEINS"/>
    <property type="match status" value="1"/>
</dbReference>
<dbReference type="InterPro" id="IPR006143">
    <property type="entry name" value="RND_pump_MFP"/>
</dbReference>
<dbReference type="EMBL" id="LUTY01002577">
    <property type="protein sequence ID" value="OAD20016.1"/>
    <property type="molecule type" value="Genomic_DNA"/>
</dbReference>
<keyword evidence="3" id="KW-1185">Reference proteome</keyword>
<dbReference type="GO" id="GO:0015562">
    <property type="term" value="F:efflux transmembrane transporter activity"/>
    <property type="evidence" value="ECO:0007669"/>
    <property type="project" value="TreeGrafter"/>
</dbReference>
<dbReference type="Gene3D" id="2.40.30.170">
    <property type="match status" value="1"/>
</dbReference>
<dbReference type="PANTHER" id="PTHR30469">
    <property type="entry name" value="MULTIDRUG RESISTANCE PROTEIN MDTA"/>
    <property type="match status" value="1"/>
</dbReference>
<dbReference type="Proteomes" id="UP000076962">
    <property type="component" value="Unassembled WGS sequence"/>
</dbReference>
<proteinExistence type="inferred from homology"/>
<name>A0A176RWC3_9GAMM</name>
<evidence type="ECO:0000313" key="2">
    <source>
        <dbReference type="EMBL" id="OAD20016.1"/>
    </source>
</evidence>
<accession>A0A176RWC3</accession>
<evidence type="ECO:0000313" key="3">
    <source>
        <dbReference type="Proteomes" id="UP000076962"/>
    </source>
</evidence>
<comment type="caution">
    <text evidence="2">The sequence shown here is derived from an EMBL/GenBank/DDBJ whole genome shotgun (WGS) entry which is preliminary data.</text>
</comment>